<dbReference type="Proteomes" id="UP000315295">
    <property type="component" value="Unassembled WGS sequence"/>
</dbReference>
<dbReference type="STRING" id="106549.A0A540LX65"/>
<organism evidence="2 3">
    <name type="scientific">Malus baccata</name>
    <name type="common">Siberian crab apple</name>
    <name type="synonym">Pyrus baccata</name>
    <dbReference type="NCBI Taxonomy" id="106549"/>
    <lineage>
        <taxon>Eukaryota</taxon>
        <taxon>Viridiplantae</taxon>
        <taxon>Streptophyta</taxon>
        <taxon>Embryophyta</taxon>
        <taxon>Tracheophyta</taxon>
        <taxon>Spermatophyta</taxon>
        <taxon>Magnoliopsida</taxon>
        <taxon>eudicotyledons</taxon>
        <taxon>Gunneridae</taxon>
        <taxon>Pentapetalae</taxon>
        <taxon>rosids</taxon>
        <taxon>fabids</taxon>
        <taxon>Rosales</taxon>
        <taxon>Rosaceae</taxon>
        <taxon>Amygdaloideae</taxon>
        <taxon>Maleae</taxon>
        <taxon>Malus</taxon>
    </lineage>
</organism>
<reference evidence="2 3" key="1">
    <citation type="journal article" date="2019" name="G3 (Bethesda)">
        <title>Sequencing of a Wild Apple (Malus baccata) Genome Unravels the Differences Between Cultivated and Wild Apple Species Regarding Disease Resistance and Cold Tolerance.</title>
        <authorList>
            <person name="Chen X."/>
        </authorList>
    </citation>
    <scope>NUCLEOTIDE SEQUENCE [LARGE SCALE GENOMIC DNA]</scope>
    <source>
        <strain evidence="3">cv. Shandingzi</strain>
        <tissue evidence="2">Leaves</tissue>
    </source>
</reference>
<dbReference type="InterPro" id="IPR005568">
    <property type="entry name" value="Ribosomal_uL6_N"/>
</dbReference>
<evidence type="ECO:0000313" key="2">
    <source>
        <dbReference type="EMBL" id="TQD91095.1"/>
    </source>
</evidence>
<dbReference type="Pfam" id="PF03868">
    <property type="entry name" value="Ribosomal_L6e_N"/>
    <property type="match status" value="1"/>
</dbReference>
<comment type="caution">
    <text evidence="2">The sequence shown here is derived from an EMBL/GenBank/DDBJ whole genome shotgun (WGS) entry which is preliminary data.</text>
</comment>
<sequence>MAAKARNLRKTRNPDLVHEVGKFSRSKMYHKRGLWAIKAKNYRVFPSHDPKQGAETSHPCRLGRRRQMLSLHWLRGVLEPRD</sequence>
<dbReference type="GO" id="GO:0003735">
    <property type="term" value="F:structural constituent of ribosome"/>
    <property type="evidence" value="ECO:0007669"/>
    <property type="project" value="InterPro"/>
</dbReference>
<accession>A0A540LX65</accession>
<dbReference type="AlphaFoldDB" id="A0A540LX65"/>
<evidence type="ECO:0000313" key="3">
    <source>
        <dbReference type="Proteomes" id="UP000315295"/>
    </source>
</evidence>
<dbReference type="EMBL" id="VIEB01000432">
    <property type="protein sequence ID" value="TQD91095.1"/>
    <property type="molecule type" value="Genomic_DNA"/>
</dbReference>
<protein>
    <recommendedName>
        <fullName evidence="1">Large ribosomal subunit protein uL6 N-terminal domain-containing protein</fullName>
    </recommendedName>
</protein>
<proteinExistence type="predicted"/>
<dbReference type="GO" id="GO:0005840">
    <property type="term" value="C:ribosome"/>
    <property type="evidence" value="ECO:0007669"/>
    <property type="project" value="InterPro"/>
</dbReference>
<evidence type="ECO:0000259" key="1">
    <source>
        <dbReference type="Pfam" id="PF03868"/>
    </source>
</evidence>
<name>A0A540LX65_MALBA</name>
<feature type="domain" description="Large ribosomal subunit protein uL6 N-terminal" evidence="1">
    <location>
        <begin position="3"/>
        <end position="47"/>
    </location>
</feature>
<dbReference type="GO" id="GO:0006412">
    <property type="term" value="P:translation"/>
    <property type="evidence" value="ECO:0007669"/>
    <property type="project" value="InterPro"/>
</dbReference>
<keyword evidence="3" id="KW-1185">Reference proteome</keyword>
<gene>
    <name evidence="2" type="ORF">C1H46_023329</name>
</gene>